<accession>A0ABM7YHY2</accession>
<dbReference type="EMBL" id="AP025730">
    <property type="protein sequence ID" value="BDI03802.1"/>
    <property type="molecule type" value="Genomic_DNA"/>
</dbReference>
<gene>
    <name evidence="2" type="ORF">CATMQ487_07720</name>
</gene>
<organism evidence="2 3">
    <name type="scientific">Sphaerotilus microaerophilus</name>
    <dbReference type="NCBI Taxonomy" id="2914710"/>
    <lineage>
        <taxon>Bacteria</taxon>
        <taxon>Pseudomonadati</taxon>
        <taxon>Pseudomonadota</taxon>
        <taxon>Betaproteobacteria</taxon>
        <taxon>Burkholderiales</taxon>
        <taxon>Sphaerotilaceae</taxon>
        <taxon>Sphaerotilus</taxon>
    </lineage>
</organism>
<reference evidence="2" key="1">
    <citation type="submission" date="2022-04" db="EMBL/GenBank/DDBJ databases">
        <title>Whole genome sequence of Sphaerotilus sp. FB-5.</title>
        <authorList>
            <person name="Takeda M."/>
            <person name="Narihara S."/>
            <person name="Akimoto M."/>
            <person name="Akimoto R."/>
            <person name="Nishiyashiki S."/>
            <person name="Murakami T."/>
        </authorList>
    </citation>
    <scope>NUCLEOTIDE SEQUENCE</scope>
    <source>
        <strain evidence="2">FB-5</strain>
    </source>
</reference>
<protein>
    <recommendedName>
        <fullName evidence="1">Molybdopterin-guanine dinucleotide biosynthesis protein B (MobB) domain-containing protein</fullName>
    </recommendedName>
</protein>
<evidence type="ECO:0000313" key="3">
    <source>
        <dbReference type="Proteomes" id="UP001057498"/>
    </source>
</evidence>
<sequence>MMAPILQAQRETDAMKVFGMAGWSGSGKTTLVERLIPVFTGRGLRSRERTTERQARRRQDVAFARWAVRRGRRWAARAGRVGARGSQGWRAAQVLLGGQIRP</sequence>
<dbReference type="InterPro" id="IPR027417">
    <property type="entry name" value="P-loop_NTPase"/>
</dbReference>
<keyword evidence="3" id="KW-1185">Reference proteome</keyword>
<name>A0ABM7YHY2_9BURK</name>
<dbReference type="SUPFAM" id="SSF52540">
    <property type="entry name" value="P-loop containing nucleoside triphosphate hydrolases"/>
    <property type="match status" value="1"/>
</dbReference>
<dbReference type="Proteomes" id="UP001057498">
    <property type="component" value="Chromosome"/>
</dbReference>
<feature type="domain" description="Molybdopterin-guanine dinucleotide biosynthesis protein B (MobB)" evidence="1">
    <location>
        <begin position="17"/>
        <end position="45"/>
    </location>
</feature>
<dbReference type="InterPro" id="IPR004435">
    <property type="entry name" value="MobB_dom"/>
</dbReference>
<dbReference type="Pfam" id="PF03205">
    <property type="entry name" value="MobB"/>
    <property type="match status" value="1"/>
</dbReference>
<dbReference type="RefSeq" id="WP_428985570.1">
    <property type="nucleotide sequence ID" value="NZ_AP025730.1"/>
</dbReference>
<proteinExistence type="predicted"/>
<evidence type="ECO:0000259" key="1">
    <source>
        <dbReference type="Pfam" id="PF03205"/>
    </source>
</evidence>
<dbReference type="Gene3D" id="3.40.50.300">
    <property type="entry name" value="P-loop containing nucleotide triphosphate hydrolases"/>
    <property type="match status" value="1"/>
</dbReference>
<evidence type="ECO:0000313" key="2">
    <source>
        <dbReference type="EMBL" id="BDI03802.1"/>
    </source>
</evidence>